<sequence>MGVILMSSAPKACLHMRANWLGPVGSLDADLSKYAQNLIYARNGTGKSFLTRALRYLDLHGDGEDIQEALINLLAEESTNGDGFFELSQGGVNIGKLMLSSTTSRVTPDVSDRIFHVFSDDFVHAELRQSNFVVNGNIESKISLDQSIISTKDAEETLARAESHLKEIRERLEQRTLQLKDQQLASKASVNKRLREYGDIELATLLTTHTTLPEQAARSFGDVLNDLDRLKSVPAEPDYPDNISKPLFDPAFLNATSENIAKITSPSTVAEEIKSKIAANPEFIEAGVDIIQKDAHDCCPFCEQSIAHPPAKDLIASYIAFYADAEGGHRAALRKDWTWIKGLRDALSQCERSVARNLIKYDRLRKLVPSQASVSVPNISTQIEAIDKYLGELADTIEQKGRNPSKEVVLPKGDPLSLFQTLHTMIDEINKTFSALAMAIKASDTERRNLHREACSVFVIDFVRSNWTSFETIRAREGDVRVASEDLASLKKSQLSDSARDRVAATFEALVTSFFGHKYTFDKASFTLRRENREMARGPSRTLSDGEKTVIAFCYFIACVHKKVKATSDYAKIFLVFDDPITSMSYDYVFAIAQTLKHLSISTIGEVSINPADINKGHLRPDLLVFTHSSYFYNICVTNRVIKDEAAFFLYKTGAFHQLSRLKKYVAPFEEHLREIVNVHQGADPSHTTGHAIRCVLEAVGRFCHPDKCDSLSNYISYLAGEEGFEIKSVLINNLSHGTYYDETPSPDELRDACNETIRIVEKYAKGQLGVIGVRTN</sequence>
<proteinExistence type="predicted"/>
<evidence type="ECO:0000259" key="2">
    <source>
        <dbReference type="Pfam" id="PF13166"/>
    </source>
</evidence>
<dbReference type="Pfam" id="PF13166">
    <property type="entry name" value="AAA_13"/>
    <property type="match status" value="1"/>
</dbReference>
<dbReference type="Gene3D" id="3.40.50.300">
    <property type="entry name" value="P-loop containing nucleotide triphosphate hydrolases"/>
    <property type="match status" value="1"/>
</dbReference>
<dbReference type="InterPro" id="IPR026866">
    <property type="entry name" value="CR006_AAA"/>
</dbReference>
<accession>A0A5C5CW06</accession>
<feature type="coiled-coil region" evidence="1">
    <location>
        <begin position="151"/>
        <end position="185"/>
    </location>
</feature>
<evidence type="ECO:0000313" key="4">
    <source>
        <dbReference type="Proteomes" id="UP000313390"/>
    </source>
</evidence>
<dbReference type="SUPFAM" id="SSF52540">
    <property type="entry name" value="P-loop containing nucleoside triphosphate hydrolases"/>
    <property type="match status" value="1"/>
</dbReference>
<dbReference type="EMBL" id="VEWK01000001">
    <property type="protein sequence ID" value="TNV15251.1"/>
    <property type="molecule type" value="Genomic_DNA"/>
</dbReference>
<feature type="domain" description="Protein CR006 P-loop" evidence="2">
    <location>
        <begin position="36"/>
        <end position="748"/>
    </location>
</feature>
<name>A0A5C5CW06_9HYPH</name>
<protein>
    <recommendedName>
        <fullName evidence="2">Protein CR006 P-loop domain-containing protein</fullName>
    </recommendedName>
</protein>
<evidence type="ECO:0000256" key="1">
    <source>
        <dbReference type="SAM" id="Coils"/>
    </source>
</evidence>
<reference evidence="3 4" key="1">
    <citation type="journal article" date="2011" name="Int. J. Syst. Evol. Microbiol.">
        <title>Ochrobactrum pecoris sp. nov., isolated from farm animals.</title>
        <authorList>
            <person name="Kampfer P."/>
            <person name="Huber B."/>
            <person name="Busse H.J."/>
            <person name="Scholz H.C."/>
            <person name="Tomaso H."/>
            <person name="Hotzel H."/>
            <person name="Melzer F."/>
        </authorList>
    </citation>
    <scope>NUCLEOTIDE SEQUENCE [LARGE SCALE GENOMIC DNA]</scope>
    <source>
        <strain evidence="3 4">08RB2639</strain>
    </source>
</reference>
<dbReference type="AlphaFoldDB" id="A0A5C5CW06"/>
<dbReference type="Proteomes" id="UP000313390">
    <property type="component" value="Unassembled WGS sequence"/>
</dbReference>
<comment type="caution">
    <text evidence="3">The sequence shown here is derived from an EMBL/GenBank/DDBJ whole genome shotgun (WGS) entry which is preliminary data.</text>
</comment>
<gene>
    <name evidence="3" type="ORF">FIB18_00375</name>
</gene>
<dbReference type="InterPro" id="IPR027417">
    <property type="entry name" value="P-loop_NTPase"/>
</dbReference>
<keyword evidence="1" id="KW-0175">Coiled coil</keyword>
<evidence type="ECO:0000313" key="3">
    <source>
        <dbReference type="EMBL" id="TNV15251.1"/>
    </source>
</evidence>
<organism evidence="3 4">
    <name type="scientific">Brucella pecoris</name>
    <dbReference type="NCBI Taxonomy" id="867683"/>
    <lineage>
        <taxon>Bacteria</taxon>
        <taxon>Pseudomonadati</taxon>
        <taxon>Pseudomonadota</taxon>
        <taxon>Alphaproteobacteria</taxon>
        <taxon>Hyphomicrobiales</taxon>
        <taxon>Brucellaceae</taxon>
        <taxon>Brucella/Ochrobactrum group</taxon>
        <taxon>Brucella</taxon>
    </lineage>
</organism>